<sequence length="53" mass="6025">MEPHQFEILQFPRKLSNKTHHAVKTYVASLTCFPSSSRYPGTANNALNRSAYN</sequence>
<protein>
    <submittedName>
        <fullName evidence="1">Uncharacterized protein</fullName>
    </submittedName>
</protein>
<name>A0A2P2JFB8_RHIMU</name>
<dbReference type="AlphaFoldDB" id="A0A2P2JFB8"/>
<proteinExistence type="predicted"/>
<reference evidence="1" key="1">
    <citation type="submission" date="2018-02" db="EMBL/GenBank/DDBJ databases">
        <title>Rhizophora mucronata_Transcriptome.</title>
        <authorList>
            <person name="Meera S.P."/>
            <person name="Sreeshan A."/>
            <person name="Augustine A."/>
        </authorList>
    </citation>
    <scope>NUCLEOTIDE SEQUENCE</scope>
    <source>
        <tissue evidence="1">Leaf</tissue>
    </source>
</reference>
<evidence type="ECO:0000313" key="1">
    <source>
        <dbReference type="EMBL" id="MBW92149.1"/>
    </source>
</evidence>
<dbReference type="EMBL" id="GGEC01011666">
    <property type="protein sequence ID" value="MBW92149.1"/>
    <property type="molecule type" value="Transcribed_RNA"/>
</dbReference>
<organism evidence="1">
    <name type="scientific">Rhizophora mucronata</name>
    <name type="common">Asiatic mangrove</name>
    <dbReference type="NCBI Taxonomy" id="61149"/>
    <lineage>
        <taxon>Eukaryota</taxon>
        <taxon>Viridiplantae</taxon>
        <taxon>Streptophyta</taxon>
        <taxon>Embryophyta</taxon>
        <taxon>Tracheophyta</taxon>
        <taxon>Spermatophyta</taxon>
        <taxon>Magnoliopsida</taxon>
        <taxon>eudicotyledons</taxon>
        <taxon>Gunneridae</taxon>
        <taxon>Pentapetalae</taxon>
        <taxon>rosids</taxon>
        <taxon>fabids</taxon>
        <taxon>Malpighiales</taxon>
        <taxon>Rhizophoraceae</taxon>
        <taxon>Rhizophora</taxon>
    </lineage>
</organism>
<accession>A0A2P2JFB8</accession>